<comment type="similarity">
    <text evidence="1 9">Belongs to the guanylate kinase family.</text>
</comment>
<evidence type="ECO:0000256" key="9">
    <source>
        <dbReference type="HAMAP-Rule" id="MF_00328"/>
    </source>
</evidence>
<comment type="subcellular location">
    <subcellularLocation>
        <location evidence="9">Cytoplasm</location>
    </subcellularLocation>
</comment>
<dbReference type="EMBL" id="FQUP01000001">
    <property type="protein sequence ID" value="SHE55315.1"/>
    <property type="molecule type" value="Genomic_DNA"/>
</dbReference>
<name>A0A1M4UEZ8_9HYPH</name>
<feature type="binding site" evidence="9">
    <location>
        <begin position="18"/>
        <end position="25"/>
    </location>
    <ligand>
        <name>ATP</name>
        <dbReference type="ChEBI" id="CHEBI:30616"/>
    </ligand>
</feature>
<dbReference type="GO" id="GO:0004385">
    <property type="term" value="F:GMP kinase activity"/>
    <property type="evidence" value="ECO:0007669"/>
    <property type="project" value="UniProtKB-UniRule"/>
</dbReference>
<dbReference type="AlphaFoldDB" id="A0A1M4UEZ8"/>
<evidence type="ECO:0000256" key="8">
    <source>
        <dbReference type="ARBA" id="ARBA00030128"/>
    </source>
</evidence>
<dbReference type="Pfam" id="PF00625">
    <property type="entry name" value="Guanylate_kin"/>
    <property type="match status" value="1"/>
</dbReference>
<keyword evidence="9" id="KW-0963">Cytoplasm</keyword>
<dbReference type="GO" id="GO:0005829">
    <property type="term" value="C:cytosol"/>
    <property type="evidence" value="ECO:0007669"/>
    <property type="project" value="TreeGrafter"/>
</dbReference>
<keyword evidence="5 9" id="KW-0547">Nucleotide-binding</keyword>
<evidence type="ECO:0000256" key="5">
    <source>
        <dbReference type="ARBA" id="ARBA00022741"/>
    </source>
</evidence>
<accession>A0A1M4UEZ8</accession>
<dbReference type="EC" id="2.7.4.8" evidence="2 9"/>
<feature type="domain" description="Guanylate kinase-like" evidence="10">
    <location>
        <begin position="11"/>
        <end position="190"/>
    </location>
</feature>
<dbReference type="HAMAP" id="MF_00328">
    <property type="entry name" value="Guanylate_kinase"/>
    <property type="match status" value="1"/>
</dbReference>
<dbReference type="Proteomes" id="UP000184485">
    <property type="component" value="Unassembled WGS sequence"/>
</dbReference>
<keyword evidence="4 9" id="KW-0808">Transferase</keyword>
<dbReference type="NCBIfam" id="TIGR03263">
    <property type="entry name" value="guanyl_kin"/>
    <property type="match status" value="1"/>
</dbReference>
<dbReference type="PROSITE" id="PS00856">
    <property type="entry name" value="GUANYLATE_KINASE_1"/>
    <property type="match status" value="1"/>
</dbReference>
<keyword evidence="7 9" id="KW-0067">ATP-binding</keyword>
<evidence type="ECO:0000256" key="2">
    <source>
        <dbReference type="ARBA" id="ARBA00012961"/>
    </source>
</evidence>
<dbReference type="PANTHER" id="PTHR23117">
    <property type="entry name" value="GUANYLATE KINASE-RELATED"/>
    <property type="match status" value="1"/>
</dbReference>
<comment type="catalytic activity">
    <reaction evidence="9">
        <text>GMP + ATP = GDP + ADP</text>
        <dbReference type="Rhea" id="RHEA:20780"/>
        <dbReference type="ChEBI" id="CHEBI:30616"/>
        <dbReference type="ChEBI" id="CHEBI:58115"/>
        <dbReference type="ChEBI" id="CHEBI:58189"/>
        <dbReference type="ChEBI" id="CHEBI:456216"/>
        <dbReference type="EC" id="2.7.4.8"/>
    </reaction>
</comment>
<evidence type="ECO:0000256" key="7">
    <source>
        <dbReference type="ARBA" id="ARBA00022840"/>
    </source>
</evidence>
<dbReference type="FunFam" id="3.30.63.10:FF:000002">
    <property type="entry name" value="Guanylate kinase 1"/>
    <property type="match status" value="1"/>
</dbReference>
<reference evidence="11 12" key="1">
    <citation type="submission" date="2016-11" db="EMBL/GenBank/DDBJ databases">
        <authorList>
            <person name="Jaros S."/>
            <person name="Januszkiewicz K."/>
            <person name="Wedrychowicz H."/>
        </authorList>
    </citation>
    <scope>NUCLEOTIDE SEQUENCE [LARGE SCALE GENOMIC DNA]</scope>
    <source>
        <strain evidence="11 12">DSM 19436</strain>
    </source>
</reference>
<protein>
    <recommendedName>
        <fullName evidence="3 9">Guanylate kinase</fullName>
        <ecNumber evidence="2 9">2.7.4.8</ecNumber>
    </recommendedName>
    <alternativeName>
        <fullName evidence="8 9">GMP kinase</fullName>
    </alternativeName>
</protein>
<proteinExistence type="inferred from homology"/>
<evidence type="ECO:0000313" key="12">
    <source>
        <dbReference type="Proteomes" id="UP000184485"/>
    </source>
</evidence>
<organism evidence="11 12">
    <name type="scientific">Kaistia soli DSM 19436</name>
    <dbReference type="NCBI Taxonomy" id="1122133"/>
    <lineage>
        <taxon>Bacteria</taxon>
        <taxon>Pseudomonadati</taxon>
        <taxon>Pseudomonadota</taxon>
        <taxon>Alphaproteobacteria</taxon>
        <taxon>Hyphomicrobiales</taxon>
        <taxon>Kaistiaceae</taxon>
        <taxon>Kaistia</taxon>
    </lineage>
</organism>
<dbReference type="PANTHER" id="PTHR23117:SF13">
    <property type="entry name" value="GUANYLATE KINASE"/>
    <property type="match status" value="1"/>
</dbReference>
<dbReference type="SMART" id="SM00072">
    <property type="entry name" value="GuKc"/>
    <property type="match status" value="1"/>
</dbReference>
<dbReference type="RefSeq" id="WP_073051046.1">
    <property type="nucleotide sequence ID" value="NZ_FQUP01000001.1"/>
</dbReference>
<dbReference type="InterPro" id="IPR027417">
    <property type="entry name" value="P-loop_NTPase"/>
</dbReference>
<dbReference type="InterPro" id="IPR020590">
    <property type="entry name" value="Guanylate_kinase_CS"/>
</dbReference>
<evidence type="ECO:0000313" key="11">
    <source>
        <dbReference type="EMBL" id="SHE55315.1"/>
    </source>
</evidence>
<dbReference type="CDD" id="cd00071">
    <property type="entry name" value="GMPK"/>
    <property type="match status" value="1"/>
</dbReference>
<gene>
    <name evidence="9" type="primary">gmk</name>
    <name evidence="11" type="ORF">SAMN02745157_0425</name>
</gene>
<dbReference type="Gene3D" id="3.30.63.10">
    <property type="entry name" value="Guanylate Kinase phosphate binding domain"/>
    <property type="match status" value="1"/>
</dbReference>
<keyword evidence="6 9" id="KW-0418">Kinase</keyword>
<keyword evidence="12" id="KW-1185">Reference proteome</keyword>
<evidence type="ECO:0000259" key="10">
    <source>
        <dbReference type="PROSITE" id="PS50052"/>
    </source>
</evidence>
<evidence type="ECO:0000256" key="4">
    <source>
        <dbReference type="ARBA" id="ARBA00022679"/>
    </source>
</evidence>
<evidence type="ECO:0000256" key="3">
    <source>
        <dbReference type="ARBA" id="ARBA00016296"/>
    </source>
</evidence>
<dbReference type="InterPro" id="IPR008144">
    <property type="entry name" value="Guanylate_kin-like_dom"/>
</dbReference>
<evidence type="ECO:0000256" key="6">
    <source>
        <dbReference type="ARBA" id="ARBA00022777"/>
    </source>
</evidence>
<comment type="function">
    <text evidence="9">Essential for recycling GMP and indirectly, cGMP.</text>
</comment>
<dbReference type="InterPro" id="IPR017665">
    <property type="entry name" value="Guanylate_kinase"/>
</dbReference>
<dbReference type="PROSITE" id="PS50052">
    <property type="entry name" value="GUANYLATE_KINASE_2"/>
    <property type="match status" value="1"/>
</dbReference>
<evidence type="ECO:0000256" key="1">
    <source>
        <dbReference type="ARBA" id="ARBA00005790"/>
    </source>
</evidence>
<sequence>MPDPAKPPRRGLMLVLSSPSGAGKSTIARYLMESDKDIVLSVSVTTRGRRPSEIEGVHYHFIDQKAFGLMRDRGELLEWAEVHGNCYGTPRDPVEAALISGKDVLFDIDWQGADQVARAMPEDLVRIFVLPPSMRELASRLERRAEDTPEVIAKRLANARSEIEHWRDYDYVIINKDLQTSLEKARAILYAERMRRARDTYLETFVAGLLSET</sequence>
<dbReference type="SUPFAM" id="SSF52540">
    <property type="entry name" value="P-loop containing nucleoside triphosphate hydrolases"/>
    <property type="match status" value="1"/>
</dbReference>
<dbReference type="InterPro" id="IPR008145">
    <property type="entry name" value="GK/Ca_channel_bsu"/>
</dbReference>
<dbReference type="GO" id="GO:0005524">
    <property type="term" value="F:ATP binding"/>
    <property type="evidence" value="ECO:0007669"/>
    <property type="project" value="UniProtKB-UniRule"/>
</dbReference>
<dbReference type="Gene3D" id="3.40.50.300">
    <property type="entry name" value="P-loop containing nucleotide triphosphate hydrolases"/>
    <property type="match status" value="1"/>
</dbReference>
<dbReference type="STRING" id="1122133.SAMN02745157_0425"/>